<comment type="caution">
    <text evidence="3">The sequence shown here is derived from an EMBL/GenBank/DDBJ whole genome shotgun (WGS) entry which is preliminary data.</text>
</comment>
<feature type="compositionally biased region" description="Polar residues" evidence="2">
    <location>
        <begin position="64"/>
        <end position="79"/>
    </location>
</feature>
<evidence type="ECO:0000313" key="4">
    <source>
        <dbReference type="Proteomes" id="UP000191500"/>
    </source>
</evidence>
<dbReference type="EMBL" id="MDDG01000001">
    <property type="protein sequence ID" value="OQE46457.1"/>
    <property type="molecule type" value="Genomic_DNA"/>
</dbReference>
<dbReference type="GO" id="GO:0019836">
    <property type="term" value="P:symbiont-mediated hemolysis of host erythrocyte"/>
    <property type="evidence" value="ECO:0007669"/>
    <property type="project" value="InterPro"/>
</dbReference>
<dbReference type="Proteomes" id="UP000191500">
    <property type="component" value="Unassembled WGS sequence"/>
</dbReference>
<evidence type="ECO:0000313" key="3">
    <source>
        <dbReference type="EMBL" id="OQE46457.1"/>
    </source>
</evidence>
<sequence>MGYAQWIVINVINSMSSSTLSIANALPDVDKGEGWGKFYRDGNKDEEIKAPEINKITVPPGGSKSISSCGRSDSASGTTGHIDLYDGNTKICRVYWDCPWGSKGNDFGISEKSNHGYWIQQGSWNKDSGAIGSVDVEVGKKG</sequence>
<keyword evidence="4" id="KW-1185">Reference proteome</keyword>
<feature type="region of interest" description="Disordered" evidence="2">
    <location>
        <begin position="55"/>
        <end position="79"/>
    </location>
</feature>
<evidence type="ECO:0008006" key="5">
    <source>
        <dbReference type="Google" id="ProtNLM"/>
    </source>
</evidence>
<organism evidence="3 4">
    <name type="scientific">Penicillium coprophilum</name>
    <dbReference type="NCBI Taxonomy" id="36646"/>
    <lineage>
        <taxon>Eukaryota</taxon>
        <taxon>Fungi</taxon>
        <taxon>Dikarya</taxon>
        <taxon>Ascomycota</taxon>
        <taxon>Pezizomycotina</taxon>
        <taxon>Eurotiomycetes</taxon>
        <taxon>Eurotiomycetidae</taxon>
        <taxon>Eurotiales</taxon>
        <taxon>Aspergillaceae</taxon>
        <taxon>Penicillium</taxon>
    </lineage>
</organism>
<dbReference type="Gene3D" id="2.60.270.50">
    <property type="match status" value="1"/>
</dbReference>
<evidence type="ECO:0000256" key="1">
    <source>
        <dbReference type="ARBA" id="ARBA00010795"/>
    </source>
</evidence>
<dbReference type="Pfam" id="PF06355">
    <property type="entry name" value="Aegerolysin"/>
    <property type="match status" value="1"/>
</dbReference>
<protein>
    <recommendedName>
        <fullName evidence="5">Asp-hemolysin</fullName>
    </recommendedName>
</protein>
<dbReference type="InterPro" id="IPR009413">
    <property type="entry name" value="Aegerolysin-typ"/>
</dbReference>
<dbReference type="STRING" id="36646.A0A1V6V706"/>
<name>A0A1V6V706_9EURO</name>
<dbReference type="AlphaFoldDB" id="A0A1V6V706"/>
<reference evidence="4" key="1">
    <citation type="journal article" date="2017" name="Nat. Microbiol.">
        <title>Global analysis of biosynthetic gene clusters reveals vast potential of secondary metabolite production in Penicillium species.</title>
        <authorList>
            <person name="Nielsen J.C."/>
            <person name="Grijseels S."/>
            <person name="Prigent S."/>
            <person name="Ji B."/>
            <person name="Dainat J."/>
            <person name="Nielsen K.F."/>
            <person name="Frisvad J.C."/>
            <person name="Workman M."/>
            <person name="Nielsen J."/>
        </authorList>
    </citation>
    <scope>NUCLEOTIDE SEQUENCE [LARGE SCALE GENOMIC DNA]</scope>
    <source>
        <strain evidence="4">IBT 31321</strain>
    </source>
</reference>
<gene>
    <name evidence="3" type="ORF">PENCOP_c001G03472</name>
</gene>
<dbReference type="PIRSF" id="PIRSF007951">
    <property type="entry name" value="Hemolysin, aegerolysin type"/>
    <property type="match status" value="1"/>
</dbReference>
<proteinExistence type="inferred from homology"/>
<comment type="similarity">
    <text evidence="1">Belongs to the aegerolysin family.</text>
</comment>
<evidence type="ECO:0000256" key="2">
    <source>
        <dbReference type="SAM" id="MobiDB-lite"/>
    </source>
</evidence>
<accession>A0A1V6V706</accession>